<keyword evidence="2" id="KW-1185">Reference proteome</keyword>
<sequence length="133" mass="14864">MGKGYEAHQARVAALQALGKDLARRAKSKCELTGAAGVPLRPYEVPPVAVEPDLERTLLVSEACLEVLENPKRLKGREWQCLAETVWSELPATQVVAWRMLNHLAKSEDWAREVIGELFLDEEVETWAKSAEL</sequence>
<name>A0A934R5A9_9BACT</name>
<evidence type="ECO:0000313" key="2">
    <source>
        <dbReference type="Proteomes" id="UP000600139"/>
    </source>
</evidence>
<dbReference type="AlphaFoldDB" id="A0A934R5A9"/>
<reference evidence="1" key="1">
    <citation type="submission" date="2021-01" db="EMBL/GenBank/DDBJ databases">
        <title>Modified the classification status of verrucomicrobia.</title>
        <authorList>
            <person name="Feng X."/>
        </authorList>
    </citation>
    <scope>NUCLEOTIDE SEQUENCE</scope>
    <source>
        <strain evidence="1">JCM 18052</strain>
    </source>
</reference>
<protein>
    <recommendedName>
        <fullName evidence="3">PhnA protein</fullName>
    </recommendedName>
</protein>
<accession>A0A934R5A9</accession>
<dbReference type="RefSeq" id="WP_200350394.1">
    <property type="nucleotide sequence ID" value="NZ_JAENIK010000008.1"/>
</dbReference>
<proteinExistence type="predicted"/>
<evidence type="ECO:0008006" key="3">
    <source>
        <dbReference type="Google" id="ProtNLM"/>
    </source>
</evidence>
<dbReference type="EMBL" id="JAENIK010000008">
    <property type="protein sequence ID" value="MBK1815434.1"/>
    <property type="molecule type" value="Genomic_DNA"/>
</dbReference>
<dbReference type="Proteomes" id="UP000600139">
    <property type="component" value="Unassembled WGS sequence"/>
</dbReference>
<evidence type="ECO:0000313" key="1">
    <source>
        <dbReference type="EMBL" id="MBK1815434.1"/>
    </source>
</evidence>
<comment type="caution">
    <text evidence="1">The sequence shown here is derived from an EMBL/GenBank/DDBJ whole genome shotgun (WGS) entry which is preliminary data.</text>
</comment>
<gene>
    <name evidence="1" type="ORF">JIN84_07405</name>
</gene>
<organism evidence="1 2">
    <name type="scientific">Luteolibacter yonseiensis</name>
    <dbReference type="NCBI Taxonomy" id="1144680"/>
    <lineage>
        <taxon>Bacteria</taxon>
        <taxon>Pseudomonadati</taxon>
        <taxon>Verrucomicrobiota</taxon>
        <taxon>Verrucomicrobiia</taxon>
        <taxon>Verrucomicrobiales</taxon>
        <taxon>Verrucomicrobiaceae</taxon>
        <taxon>Luteolibacter</taxon>
    </lineage>
</organism>